<accession>A0A1B6CJX9</accession>
<name>A0A1B6CJX9_9HEMI</name>
<feature type="compositionally biased region" description="Polar residues" evidence="1">
    <location>
        <begin position="33"/>
        <end position="45"/>
    </location>
</feature>
<evidence type="ECO:0000313" key="3">
    <source>
        <dbReference type="EMBL" id="JAS13757.1"/>
    </source>
</evidence>
<sequence>DLSMGQHFRLNSEFEFLRNASEMKIMKNISVLQQQRANSSITSAPVRTKSEPQEPLEDNMRSSEPQHYVQDSQPRDLSPASGSMQIQLNMRTRERTEDFSRPEDLSVNPPVHMQAIKAEESS</sequence>
<reference evidence="3" key="1">
    <citation type="submission" date="2015-12" db="EMBL/GenBank/DDBJ databases">
        <title>De novo transcriptome assembly of four potential Pierce s Disease insect vectors from Arizona vineyards.</title>
        <authorList>
            <person name="Tassone E.E."/>
        </authorList>
    </citation>
    <scope>NUCLEOTIDE SEQUENCE</scope>
</reference>
<dbReference type="EMBL" id="GEDC01025523">
    <property type="protein sequence ID" value="JAS11775.1"/>
    <property type="molecule type" value="Transcribed_RNA"/>
</dbReference>
<organism evidence="3">
    <name type="scientific">Clastoptera arizonana</name>
    <name type="common">Arizona spittle bug</name>
    <dbReference type="NCBI Taxonomy" id="38151"/>
    <lineage>
        <taxon>Eukaryota</taxon>
        <taxon>Metazoa</taxon>
        <taxon>Ecdysozoa</taxon>
        <taxon>Arthropoda</taxon>
        <taxon>Hexapoda</taxon>
        <taxon>Insecta</taxon>
        <taxon>Pterygota</taxon>
        <taxon>Neoptera</taxon>
        <taxon>Paraneoptera</taxon>
        <taxon>Hemiptera</taxon>
        <taxon>Auchenorrhyncha</taxon>
        <taxon>Cercopoidea</taxon>
        <taxon>Clastopteridae</taxon>
        <taxon>Clastoptera</taxon>
    </lineage>
</organism>
<evidence type="ECO:0000313" key="2">
    <source>
        <dbReference type="EMBL" id="JAS11775.1"/>
    </source>
</evidence>
<feature type="region of interest" description="Disordered" evidence="1">
    <location>
        <begin position="33"/>
        <end position="122"/>
    </location>
</feature>
<dbReference type="AlphaFoldDB" id="A0A1B6CJX9"/>
<feature type="compositionally biased region" description="Polar residues" evidence="1">
    <location>
        <begin position="62"/>
        <end position="72"/>
    </location>
</feature>
<dbReference type="EMBL" id="GEDC01023541">
    <property type="protein sequence ID" value="JAS13757.1"/>
    <property type="molecule type" value="Transcribed_RNA"/>
</dbReference>
<protein>
    <submittedName>
        <fullName evidence="3">Uncharacterized protein</fullName>
    </submittedName>
</protein>
<proteinExistence type="predicted"/>
<feature type="non-terminal residue" evidence="3">
    <location>
        <position position="1"/>
    </location>
</feature>
<gene>
    <name evidence="2" type="ORF">g.41841</name>
    <name evidence="3" type="ORF">g.41842</name>
</gene>
<feature type="compositionally biased region" description="Polar residues" evidence="1">
    <location>
        <begin position="80"/>
        <end position="90"/>
    </location>
</feature>
<evidence type="ECO:0000256" key="1">
    <source>
        <dbReference type="SAM" id="MobiDB-lite"/>
    </source>
</evidence>
<feature type="compositionally biased region" description="Basic and acidic residues" evidence="1">
    <location>
        <begin position="91"/>
        <end position="104"/>
    </location>
</feature>